<gene>
    <name evidence="1" type="ORF">M441DRAFT_73283</name>
</gene>
<name>A0A2T3YVD7_TRIA4</name>
<dbReference type="OrthoDB" id="5100034at2759"/>
<dbReference type="AlphaFoldDB" id="A0A2T3YVD7"/>
<keyword evidence="2" id="KW-1185">Reference proteome</keyword>
<organism evidence="1 2">
    <name type="scientific">Trichoderma asperellum (strain ATCC 204424 / CBS 433.97 / NBRC 101777)</name>
    <dbReference type="NCBI Taxonomy" id="1042311"/>
    <lineage>
        <taxon>Eukaryota</taxon>
        <taxon>Fungi</taxon>
        <taxon>Dikarya</taxon>
        <taxon>Ascomycota</taxon>
        <taxon>Pezizomycotina</taxon>
        <taxon>Sordariomycetes</taxon>
        <taxon>Hypocreomycetidae</taxon>
        <taxon>Hypocreales</taxon>
        <taxon>Hypocreaceae</taxon>
        <taxon>Trichoderma</taxon>
    </lineage>
</organism>
<dbReference type="EMBL" id="KZ679270">
    <property type="protein sequence ID" value="PTB36480.1"/>
    <property type="molecule type" value="Genomic_DNA"/>
</dbReference>
<dbReference type="Proteomes" id="UP000240493">
    <property type="component" value="Unassembled WGS sequence"/>
</dbReference>
<reference evidence="1 2" key="1">
    <citation type="submission" date="2016-07" db="EMBL/GenBank/DDBJ databases">
        <title>Multiple horizontal gene transfer events from other fungi enriched the ability of initially mycotrophic Trichoderma (Ascomycota) to feed on dead plant biomass.</title>
        <authorList>
            <consortium name="DOE Joint Genome Institute"/>
            <person name="Aerts A."/>
            <person name="Atanasova L."/>
            <person name="Chenthamara K."/>
            <person name="Zhang J."/>
            <person name="Grujic M."/>
            <person name="Henrissat B."/>
            <person name="Kuo A."/>
            <person name="Salamov A."/>
            <person name="Lipzen A."/>
            <person name="Labutti K."/>
            <person name="Barry K."/>
            <person name="Miao Y."/>
            <person name="Rahimi M.J."/>
            <person name="Shen Q."/>
            <person name="Grigoriev I.V."/>
            <person name="Kubicek C.P."/>
            <person name="Druzhinina I.S."/>
        </authorList>
    </citation>
    <scope>NUCLEOTIDE SEQUENCE [LARGE SCALE GENOMIC DNA]</scope>
    <source>
        <strain evidence="1 2">CBS 433.97</strain>
    </source>
</reference>
<accession>A0A2T3YVD7</accession>
<evidence type="ECO:0000313" key="1">
    <source>
        <dbReference type="EMBL" id="PTB36480.1"/>
    </source>
</evidence>
<evidence type="ECO:0000313" key="2">
    <source>
        <dbReference type="Proteomes" id="UP000240493"/>
    </source>
</evidence>
<proteinExistence type="predicted"/>
<protein>
    <submittedName>
        <fullName evidence="1">Uncharacterized protein</fullName>
    </submittedName>
</protein>
<sequence length="301" mass="34728">MKDISPQAESTTSVVRLTFQFAYKDKIEASEEWYAATDKLKQEPSIGFVTKGQSIDDELDIVLFISWDYAAKPSACFLSGNIDHIFSSVSDFLAKRPRLICNVCHDDRGQCVNTFTTSRSGFETMKEIMVVRGPVKAMEPILKKIDEDAKHYMHALDIGMDCYDIHISDQAFWGMSLYRVSNENGNKELSSQEHADYASFALFSKWFSPSRRAEFLDPNIPDRAIPPVFQEFYGSNWWQQKVMKPIEDMGATISSWTYHKGQIARDRKLVISKFKNWLEFRYMDDVSLAQFERQLAEKEPL</sequence>